<keyword evidence="6" id="KW-0520">NAD</keyword>
<name>A0A814C6U6_9BILA</name>
<dbReference type="SUPFAM" id="SSF117839">
    <property type="entry name" value="WWE domain"/>
    <property type="match status" value="1"/>
</dbReference>
<evidence type="ECO:0000256" key="5">
    <source>
        <dbReference type="ARBA" id="ARBA00047597"/>
    </source>
</evidence>
<keyword evidence="3 6" id="KW-0808">Transferase</keyword>
<evidence type="ECO:0000256" key="1">
    <source>
        <dbReference type="ARBA" id="ARBA00009558"/>
    </source>
</evidence>
<reference evidence="8" key="1">
    <citation type="submission" date="2021-02" db="EMBL/GenBank/DDBJ databases">
        <authorList>
            <person name="Nowell W R."/>
        </authorList>
    </citation>
    <scope>NUCLEOTIDE SEQUENCE</scope>
</reference>
<dbReference type="PROSITE" id="PS50918">
    <property type="entry name" value="WWE"/>
    <property type="match status" value="1"/>
</dbReference>
<comment type="caution">
    <text evidence="8">The sequence shown here is derived from an EMBL/GenBank/DDBJ whole genome shotgun (WGS) entry which is preliminary data.</text>
</comment>
<dbReference type="PROSITE" id="PS51996">
    <property type="entry name" value="TR_MART"/>
    <property type="match status" value="1"/>
</dbReference>
<dbReference type="GO" id="GO:0016779">
    <property type="term" value="F:nucleotidyltransferase activity"/>
    <property type="evidence" value="ECO:0007669"/>
    <property type="project" value="UniProtKB-KW"/>
</dbReference>
<dbReference type="Gene3D" id="3.30.720.50">
    <property type="match status" value="1"/>
</dbReference>
<evidence type="ECO:0000256" key="2">
    <source>
        <dbReference type="ARBA" id="ARBA00022676"/>
    </source>
</evidence>
<dbReference type="EMBL" id="CAJOBC010002060">
    <property type="protein sequence ID" value="CAF3713376.1"/>
    <property type="molecule type" value="Genomic_DNA"/>
</dbReference>
<dbReference type="AlphaFoldDB" id="A0A814C6U6"/>
<evidence type="ECO:0000313" key="10">
    <source>
        <dbReference type="Proteomes" id="UP000663829"/>
    </source>
</evidence>
<evidence type="ECO:0000256" key="4">
    <source>
        <dbReference type="ARBA" id="ARBA00022695"/>
    </source>
</evidence>
<comment type="catalytic activity">
    <reaction evidence="5 6">
        <text>L-arginyl-[protein] + NAD(+) = N(omega)-(ADP-D-ribosyl)-L-arginyl-[protein] + nicotinamide + H(+)</text>
        <dbReference type="Rhea" id="RHEA:19149"/>
        <dbReference type="Rhea" id="RHEA-COMP:10532"/>
        <dbReference type="Rhea" id="RHEA-COMP:15087"/>
        <dbReference type="ChEBI" id="CHEBI:15378"/>
        <dbReference type="ChEBI" id="CHEBI:17154"/>
        <dbReference type="ChEBI" id="CHEBI:29965"/>
        <dbReference type="ChEBI" id="CHEBI:57540"/>
        <dbReference type="ChEBI" id="CHEBI:142554"/>
        <dbReference type="EC" id="2.4.2.31"/>
    </reaction>
</comment>
<keyword evidence="10" id="KW-1185">Reference proteome</keyword>
<sequence length="403" mass="46869">MLLVHIFPQGSDDSDGDNDDKSNQDDNEIKYQWFWKSNKDPWLNDEEKQFTPYESNFNQIIEKAYLNGENEVVINKTYKIDFIHEIQINLNDAFKERPVLRQSLTTTHLPSATSAAATATSITTKFDTATSDCEQRIQFPTGLSRSGSFSKDTDFRGCSFIVDWYKWITNGKLKIKNCIIVDLAIKGILAESELYLDDKKKAVEDANHFISELRRVQHAEKLFIIQEVCIQLYTKESFLFRIINETLRDNNRDKFETLGPFCFLLYTYTHSPKNKQGKLPKQITLYRGEPLTPDVIELYKLSIGSDTIWKWSQFVSTSKKREAAELFGNGNSLYVIEMKKRSASDQGVYIAKLSQFTMEEEVLLRPGIRFKIIKVEEEIETKMQIFYIDIIPSFHVRFELIEQ</sequence>
<dbReference type="Gene3D" id="3.90.176.10">
    <property type="entry name" value="Toxin ADP-ribosyltransferase, Chain A, domain 1"/>
    <property type="match status" value="1"/>
</dbReference>
<evidence type="ECO:0000256" key="3">
    <source>
        <dbReference type="ARBA" id="ARBA00022679"/>
    </source>
</evidence>
<evidence type="ECO:0000313" key="9">
    <source>
        <dbReference type="EMBL" id="CAF3713376.1"/>
    </source>
</evidence>
<evidence type="ECO:0000259" key="7">
    <source>
        <dbReference type="PROSITE" id="PS50918"/>
    </source>
</evidence>
<proteinExistence type="inferred from homology"/>
<keyword evidence="4" id="KW-0548">Nucleotidyltransferase</keyword>
<evidence type="ECO:0000313" key="8">
    <source>
        <dbReference type="EMBL" id="CAF0936210.1"/>
    </source>
</evidence>
<dbReference type="Pfam" id="PF01129">
    <property type="entry name" value="ART"/>
    <property type="match status" value="1"/>
</dbReference>
<dbReference type="InterPro" id="IPR037197">
    <property type="entry name" value="WWE_dom_sf"/>
</dbReference>
<dbReference type="Proteomes" id="UP000663829">
    <property type="component" value="Unassembled WGS sequence"/>
</dbReference>
<accession>A0A814C6U6</accession>
<keyword evidence="6" id="KW-0521">NADP</keyword>
<dbReference type="EC" id="2.4.2.31" evidence="6"/>
<dbReference type="Proteomes" id="UP000681722">
    <property type="component" value="Unassembled WGS sequence"/>
</dbReference>
<dbReference type="EMBL" id="CAJNOQ010002060">
    <property type="protein sequence ID" value="CAF0936210.1"/>
    <property type="molecule type" value="Genomic_DNA"/>
</dbReference>
<feature type="domain" description="WWE" evidence="7">
    <location>
        <begin position="19"/>
        <end position="101"/>
    </location>
</feature>
<evidence type="ECO:0000256" key="6">
    <source>
        <dbReference type="RuleBase" id="RU361228"/>
    </source>
</evidence>
<dbReference type="OrthoDB" id="423533at2759"/>
<organism evidence="8 10">
    <name type="scientific">Didymodactylos carnosus</name>
    <dbReference type="NCBI Taxonomy" id="1234261"/>
    <lineage>
        <taxon>Eukaryota</taxon>
        <taxon>Metazoa</taxon>
        <taxon>Spiralia</taxon>
        <taxon>Gnathifera</taxon>
        <taxon>Rotifera</taxon>
        <taxon>Eurotatoria</taxon>
        <taxon>Bdelloidea</taxon>
        <taxon>Philodinida</taxon>
        <taxon>Philodinidae</taxon>
        <taxon>Didymodactylos</taxon>
    </lineage>
</organism>
<keyword evidence="2 6" id="KW-0328">Glycosyltransferase</keyword>
<dbReference type="Pfam" id="PF02825">
    <property type="entry name" value="WWE"/>
    <property type="match status" value="1"/>
</dbReference>
<dbReference type="InterPro" id="IPR000768">
    <property type="entry name" value="ART"/>
</dbReference>
<protein>
    <recommendedName>
        <fullName evidence="6">NAD(P)(+)--arginine ADP-ribosyltransferase</fullName>
        <ecNumber evidence="6">2.4.2.31</ecNumber>
    </recommendedName>
    <alternativeName>
        <fullName evidence="6">Mono(ADP-ribosyl)transferase</fullName>
    </alternativeName>
</protein>
<dbReference type="InterPro" id="IPR004170">
    <property type="entry name" value="WWE_dom"/>
</dbReference>
<dbReference type="GO" id="GO:0106274">
    <property type="term" value="F:NAD+-protein-arginine ADP-ribosyltransferase activity"/>
    <property type="evidence" value="ECO:0007669"/>
    <property type="project" value="UniProtKB-EC"/>
</dbReference>
<dbReference type="SUPFAM" id="SSF56399">
    <property type="entry name" value="ADP-ribosylation"/>
    <property type="match status" value="1"/>
</dbReference>
<comment type="similarity">
    <text evidence="1 6">Belongs to the Arg-specific ADP-ribosyltransferase family.</text>
</comment>
<gene>
    <name evidence="8" type="ORF">GPM918_LOCUS10455</name>
    <name evidence="9" type="ORF">SRO942_LOCUS10456</name>
</gene>